<evidence type="ECO:0008006" key="3">
    <source>
        <dbReference type="Google" id="ProtNLM"/>
    </source>
</evidence>
<dbReference type="InterPro" id="IPR024072">
    <property type="entry name" value="DHFR-like_dom_sf"/>
</dbReference>
<dbReference type="Gene3D" id="3.40.430.10">
    <property type="entry name" value="Dihydrofolate Reductase, subunit A"/>
    <property type="match status" value="1"/>
</dbReference>
<dbReference type="GeneID" id="55013272"/>
<dbReference type="Proteomes" id="UP000297083">
    <property type="component" value="Segment"/>
</dbReference>
<evidence type="ECO:0000313" key="2">
    <source>
        <dbReference type="Proteomes" id="UP000297083"/>
    </source>
</evidence>
<dbReference type="EMBL" id="MK673511">
    <property type="protein sequence ID" value="QBZ70574.1"/>
    <property type="molecule type" value="Genomic_DNA"/>
</dbReference>
<name>A0A4D6DW96_9CAUD</name>
<reference evidence="1 2" key="1">
    <citation type="submission" date="2019-03" db="EMBL/GenBank/DDBJ databases">
        <authorList>
            <person name="Connerton I.F."/>
            <person name="El-Shibiny A."/>
            <person name="Hooton S."/>
            <person name="Mohamed A."/>
            <person name="Taha O."/>
            <person name="E-Sherif H.M."/>
            <person name="Connerton P.L."/>
        </authorList>
    </citation>
    <scope>NUCLEOTIDE SEQUENCE [LARGE SCALE GENOMIC DNA]</scope>
</reference>
<evidence type="ECO:0000313" key="1">
    <source>
        <dbReference type="EMBL" id="QBZ70574.1"/>
    </source>
</evidence>
<proteinExistence type="predicted"/>
<organism evidence="1 2">
    <name type="scientific">Salmonella phage ZCSE2</name>
    <dbReference type="NCBI Taxonomy" id="2562175"/>
    <lineage>
        <taxon>Viruses</taxon>
        <taxon>Duplodnaviria</taxon>
        <taxon>Heunggongvirae</taxon>
        <taxon>Uroviricota</taxon>
        <taxon>Caudoviricetes</taxon>
        <taxon>Loughboroughvirus</taxon>
        <taxon>Loughboroughvirus ZCSE2</taxon>
    </lineage>
</organism>
<accession>A0A4D6DW96</accession>
<protein>
    <recommendedName>
        <fullName evidence="3">Dihydrofolate reductase</fullName>
    </recommendedName>
</protein>
<dbReference type="KEGG" id="vg:55013272"/>
<sequence>MINIMFAMGQEGEFGRSLELHRKLVSEAKTAEEVRLLPLSGLPWKCPSDMLFFRTMTNSIATEPGYNAFEQLRGLFPQEHLLNMIRDVTSRMVGHSVLLAGVKTYQTMSLPMTAHRILLPVSHSILASEGYNNIGELAAALEDRGSDVWIVGGAQLILAALEEHAKGTLRVDNMFISTIKEAGPSDILMDRSKLMMYIDSDFTYNDEYVDNKSVLIQRYRSVK</sequence>
<dbReference type="RefSeq" id="YP_009821786.1">
    <property type="nucleotide sequence ID" value="NC_048179.1"/>
</dbReference>
<keyword evidence="2" id="KW-1185">Reference proteome</keyword>
<dbReference type="SUPFAM" id="SSF53597">
    <property type="entry name" value="Dihydrofolate reductase-like"/>
    <property type="match status" value="1"/>
</dbReference>